<gene>
    <name evidence="8" type="ORF">cyc_05499</name>
</gene>
<feature type="region of interest" description="Disordered" evidence="5">
    <location>
        <begin position="172"/>
        <end position="203"/>
    </location>
</feature>
<feature type="region of interest" description="Disordered" evidence="5">
    <location>
        <begin position="128"/>
        <end position="150"/>
    </location>
</feature>
<proteinExistence type="predicted"/>
<sequence>MSDPLPRSANSPSNCVTNHYPHQRTNAASPRSGGLPPPSQSLQEQGMPRPTAEQEDHAALQQVVVKRASSPKISNPMKSRCADAEAAAHMERDTGESLHAHSQEEANRVGEGRSAPLDAALPRPIVSSSSCTNGVSHAHGRGSLGKSSGGISGSFHDRTFLVVQDNVAGAPQVSSADLPTAADDTSSSGQPQGKSGDFSPVLSSPSGCSSMAVTTLGDAEASIAGLLHPRWVCQSKEDVRNHYMEMQRKPQTRDAHSFKRTLHDYMVSLYAWGWCCVPFRWDWPWLGELLPAVVSGFFIPFSMVPTAMTCAVLSGLPLASTLNSCWILCLTVALLGGAPGTVCTITEALTTALVATVREECNGDECVYKGREFVFPAGMLCGILQSLFGALGFGRLAALVPVGSKVGYVNAVAIINFRSQMHAFKYDPLTSTGYEWIVVLAMILEVWLIMHLWGMLAPWPLGKYVPASAVALGMTVFTEFVAVRGLLHMKTRTVGDVGALSQGSNMPAPFFLSPAFAPPTRELLSVKGIFTLIQVATTLMVLSSISTVMAVEKIQEKSRWTFRRDRQIVALGTANAISCFLGCLPGATAMMLSLLANRMGAEGKEGPILSAVFLCIFTSVAYHVLDVFPLGGLSGAIMYTAASAVSWKMFPPLIASFLPRSFCKKYRCLQQRTSKTEAAVVLATTILGATFDLGTALLIGIFISLCSFAWRTLQAASVHVQTDEATGIRYYFLNGPLVYATARRLSSLMQAETSPKRSVVVLHAATASPDHSVCVALESICQKHRDAGKEVAFYGSDLNGPLIALQAGRTLDADREAIFSRMQVPYPKKKGTAQPEQ</sequence>
<evidence type="ECO:0000256" key="3">
    <source>
        <dbReference type="ARBA" id="ARBA00022989"/>
    </source>
</evidence>
<evidence type="ECO:0000259" key="7">
    <source>
        <dbReference type="Pfam" id="PF00916"/>
    </source>
</evidence>
<dbReference type="InterPro" id="IPR011547">
    <property type="entry name" value="SLC26A/SulP_dom"/>
</dbReference>
<keyword evidence="2 6" id="KW-0812">Transmembrane</keyword>
<feature type="transmembrane region" description="Helical" evidence="6">
    <location>
        <begin position="679"/>
        <end position="710"/>
    </location>
</feature>
<protein>
    <submittedName>
        <fullName evidence="8">Inorganic anion sulfate permease family protein</fullName>
    </submittedName>
</protein>
<feature type="transmembrane region" description="Helical" evidence="6">
    <location>
        <begin position="465"/>
        <end position="483"/>
    </location>
</feature>
<comment type="subcellular location">
    <subcellularLocation>
        <location evidence="1">Membrane</location>
        <topology evidence="1">Multi-pass membrane protein</topology>
    </subcellularLocation>
</comment>
<evidence type="ECO:0000256" key="2">
    <source>
        <dbReference type="ARBA" id="ARBA00022692"/>
    </source>
</evidence>
<feature type="transmembrane region" description="Helical" evidence="6">
    <location>
        <begin position="637"/>
        <end position="658"/>
    </location>
</feature>
<dbReference type="AlphaFoldDB" id="A0A1D3D7S9"/>
<evidence type="ECO:0000256" key="4">
    <source>
        <dbReference type="ARBA" id="ARBA00023136"/>
    </source>
</evidence>
<feature type="transmembrane region" description="Helical" evidence="6">
    <location>
        <begin position="608"/>
        <end position="625"/>
    </location>
</feature>
<keyword evidence="4 6" id="KW-0472">Membrane</keyword>
<feature type="compositionally biased region" description="Polar residues" evidence="5">
    <location>
        <begin position="8"/>
        <end position="17"/>
    </location>
</feature>
<dbReference type="InParanoid" id="A0A1D3D7S9"/>
<feature type="region of interest" description="Disordered" evidence="5">
    <location>
        <begin position="1"/>
        <end position="116"/>
    </location>
</feature>
<dbReference type="Proteomes" id="UP000095192">
    <property type="component" value="Unassembled WGS sequence"/>
</dbReference>
<evidence type="ECO:0000256" key="6">
    <source>
        <dbReference type="SAM" id="Phobius"/>
    </source>
</evidence>
<feature type="compositionally biased region" description="Basic and acidic residues" evidence="5">
    <location>
        <begin position="80"/>
        <end position="111"/>
    </location>
</feature>
<dbReference type="EMBL" id="JROU02000363">
    <property type="protein sequence ID" value="OEH79502.1"/>
    <property type="molecule type" value="Genomic_DNA"/>
</dbReference>
<evidence type="ECO:0000256" key="1">
    <source>
        <dbReference type="ARBA" id="ARBA00004141"/>
    </source>
</evidence>
<feature type="transmembrane region" description="Helical" evidence="6">
    <location>
        <begin position="529"/>
        <end position="551"/>
    </location>
</feature>
<dbReference type="Gene3D" id="3.30.750.24">
    <property type="entry name" value="STAS domain"/>
    <property type="match status" value="1"/>
</dbReference>
<evidence type="ECO:0000256" key="5">
    <source>
        <dbReference type="SAM" id="MobiDB-lite"/>
    </source>
</evidence>
<evidence type="ECO:0000313" key="9">
    <source>
        <dbReference type="Proteomes" id="UP000095192"/>
    </source>
</evidence>
<keyword evidence="3 6" id="KW-1133">Transmembrane helix</keyword>
<feature type="transmembrane region" description="Helical" evidence="6">
    <location>
        <begin position="434"/>
        <end position="453"/>
    </location>
</feature>
<feature type="transmembrane region" description="Helical" evidence="6">
    <location>
        <begin position="571"/>
        <end position="596"/>
    </location>
</feature>
<dbReference type="VEuPathDB" id="ToxoDB:cyc_05499"/>
<dbReference type="Pfam" id="PF00916">
    <property type="entry name" value="Sulfate_transp"/>
    <property type="match status" value="1"/>
</dbReference>
<feature type="domain" description="SLC26A/SulP transporter" evidence="7">
    <location>
        <begin position="293"/>
        <end position="643"/>
    </location>
</feature>
<accession>A0A1D3D7S9</accession>
<dbReference type="InterPro" id="IPR052706">
    <property type="entry name" value="Membrane-Transporter-like"/>
</dbReference>
<dbReference type="PANTHER" id="PTHR43310:SF1">
    <property type="entry name" value="SULFATE TRANSPORTER YBAR-RELATED"/>
    <property type="match status" value="1"/>
</dbReference>
<feature type="compositionally biased region" description="Polar residues" evidence="5">
    <location>
        <begin position="172"/>
        <end position="193"/>
    </location>
</feature>
<feature type="transmembrane region" description="Helical" evidence="6">
    <location>
        <begin position="293"/>
        <end position="313"/>
    </location>
</feature>
<organism evidence="8 9">
    <name type="scientific">Cyclospora cayetanensis</name>
    <dbReference type="NCBI Taxonomy" id="88456"/>
    <lineage>
        <taxon>Eukaryota</taxon>
        <taxon>Sar</taxon>
        <taxon>Alveolata</taxon>
        <taxon>Apicomplexa</taxon>
        <taxon>Conoidasida</taxon>
        <taxon>Coccidia</taxon>
        <taxon>Eucoccidiorida</taxon>
        <taxon>Eimeriorina</taxon>
        <taxon>Eimeriidae</taxon>
        <taxon>Cyclospora</taxon>
    </lineage>
</organism>
<dbReference type="PANTHER" id="PTHR43310">
    <property type="entry name" value="SULFATE TRANSPORTER YBAR-RELATED"/>
    <property type="match status" value="1"/>
</dbReference>
<dbReference type="VEuPathDB" id="ToxoDB:LOC34621846"/>
<name>A0A1D3D7S9_9EIME</name>
<reference evidence="8 9" key="1">
    <citation type="journal article" date="2016" name="BMC Genomics">
        <title>Comparative genomics reveals Cyclospora cayetanensis possesses coccidia-like metabolism and invasion components but unique surface antigens.</title>
        <authorList>
            <person name="Liu S."/>
            <person name="Wang L."/>
            <person name="Zheng H."/>
            <person name="Xu Z."/>
            <person name="Roellig D.M."/>
            <person name="Li N."/>
            <person name="Frace M.A."/>
            <person name="Tang K."/>
            <person name="Arrowood M.J."/>
            <person name="Moss D.M."/>
            <person name="Zhang L."/>
            <person name="Feng Y."/>
            <person name="Xiao L."/>
        </authorList>
    </citation>
    <scope>NUCLEOTIDE SEQUENCE [LARGE SCALE GENOMIC DNA]</scope>
    <source>
        <strain evidence="8 9">CHN_HEN01</strain>
    </source>
</reference>
<feature type="transmembrane region" description="Helical" evidence="6">
    <location>
        <begin position="325"/>
        <end position="353"/>
    </location>
</feature>
<evidence type="ECO:0000313" key="8">
    <source>
        <dbReference type="EMBL" id="OEH79502.1"/>
    </source>
</evidence>
<dbReference type="InterPro" id="IPR036513">
    <property type="entry name" value="STAS_dom_sf"/>
</dbReference>
<dbReference type="GO" id="GO:0016020">
    <property type="term" value="C:membrane"/>
    <property type="evidence" value="ECO:0007669"/>
    <property type="project" value="UniProtKB-SubCell"/>
</dbReference>
<comment type="caution">
    <text evidence="8">The sequence shown here is derived from an EMBL/GenBank/DDBJ whole genome shotgun (WGS) entry which is preliminary data.</text>
</comment>
<keyword evidence="9" id="KW-1185">Reference proteome</keyword>